<sequence length="33" mass="3888">MHSVIRPLVCFIAIHRCLQRYSLRSLGDIDRFA</sequence>
<dbReference type="AlphaFoldDB" id="A0A9J5XJI3"/>
<evidence type="ECO:0000313" key="1">
    <source>
        <dbReference type="EMBL" id="KAG5587436.1"/>
    </source>
</evidence>
<keyword evidence="2" id="KW-1185">Reference proteome</keyword>
<dbReference type="EMBL" id="JACXVP010000009">
    <property type="protein sequence ID" value="KAG5587436.1"/>
    <property type="molecule type" value="Genomic_DNA"/>
</dbReference>
<evidence type="ECO:0000313" key="2">
    <source>
        <dbReference type="Proteomes" id="UP000824120"/>
    </source>
</evidence>
<proteinExistence type="predicted"/>
<organism evidence="1 2">
    <name type="scientific">Solanum commersonii</name>
    <name type="common">Commerson's wild potato</name>
    <name type="synonym">Commerson's nightshade</name>
    <dbReference type="NCBI Taxonomy" id="4109"/>
    <lineage>
        <taxon>Eukaryota</taxon>
        <taxon>Viridiplantae</taxon>
        <taxon>Streptophyta</taxon>
        <taxon>Embryophyta</taxon>
        <taxon>Tracheophyta</taxon>
        <taxon>Spermatophyta</taxon>
        <taxon>Magnoliopsida</taxon>
        <taxon>eudicotyledons</taxon>
        <taxon>Gunneridae</taxon>
        <taxon>Pentapetalae</taxon>
        <taxon>asterids</taxon>
        <taxon>lamiids</taxon>
        <taxon>Solanales</taxon>
        <taxon>Solanaceae</taxon>
        <taxon>Solanoideae</taxon>
        <taxon>Solaneae</taxon>
        <taxon>Solanum</taxon>
    </lineage>
</organism>
<reference evidence="1 2" key="1">
    <citation type="submission" date="2020-09" db="EMBL/GenBank/DDBJ databases">
        <title>De no assembly of potato wild relative species, Solanum commersonii.</title>
        <authorList>
            <person name="Cho K."/>
        </authorList>
    </citation>
    <scope>NUCLEOTIDE SEQUENCE [LARGE SCALE GENOMIC DNA]</scope>
    <source>
        <strain evidence="1">LZ3.2</strain>
        <tissue evidence="1">Leaf</tissue>
    </source>
</reference>
<comment type="caution">
    <text evidence="1">The sequence shown here is derived from an EMBL/GenBank/DDBJ whole genome shotgun (WGS) entry which is preliminary data.</text>
</comment>
<name>A0A9J5XJI3_SOLCO</name>
<gene>
    <name evidence="1" type="ORF">H5410_047870</name>
</gene>
<dbReference type="Proteomes" id="UP000824120">
    <property type="component" value="Chromosome 9"/>
</dbReference>
<protein>
    <submittedName>
        <fullName evidence="1">Uncharacterized protein</fullName>
    </submittedName>
</protein>
<accession>A0A9J5XJI3</accession>